<gene>
    <name evidence="2" type="ORF">ILEXP_LOCUS197</name>
</gene>
<dbReference type="Proteomes" id="UP001642360">
    <property type="component" value="Unassembled WGS sequence"/>
</dbReference>
<accession>A0ABC8QR66</accession>
<proteinExistence type="predicted"/>
<comment type="caution">
    <text evidence="2">The sequence shown here is derived from an EMBL/GenBank/DDBJ whole genome shotgun (WGS) entry which is preliminary data.</text>
</comment>
<dbReference type="EMBL" id="CAUOFW020000002">
    <property type="protein sequence ID" value="CAK9133299.1"/>
    <property type="molecule type" value="Genomic_DNA"/>
</dbReference>
<evidence type="ECO:0000256" key="1">
    <source>
        <dbReference type="SAM" id="Coils"/>
    </source>
</evidence>
<feature type="coiled-coil region" evidence="1">
    <location>
        <begin position="199"/>
        <end position="226"/>
    </location>
</feature>
<evidence type="ECO:0000313" key="3">
    <source>
        <dbReference type="Proteomes" id="UP001642360"/>
    </source>
</evidence>
<protein>
    <submittedName>
        <fullName evidence="2">Uncharacterized protein</fullName>
    </submittedName>
</protein>
<keyword evidence="3" id="KW-1185">Reference proteome</keyword>
<name>A0ABC8QR66_9AQUA</name>
<sequence>MPEEVASLELSPRKASKGSAKAYNARFYKEPVTSENLAKCQLSPLIEQVVLAEEVEVNSTKEAATDLTMMVPNKEMLRKALDEKKQVKLVGENGASKKWRCLMKSSELPFRNVDLIISEEVVTPDLPSTQERYEKAAPIEVHGTLESSIHINALLCQTQIFEKQNEKKTTKFAASKKQLEDLTFQAKAEEEVVLLGAKLADAMKRCSELEAEVKAKDNTIGELKKQPVGSYVDGYEELREQDKIKYHQDKFSELDFDSFEPSLSEEAKEVAEGATTKELKVMPSCL</sequence>
<evidence type="ECO:0000313" key="2">
    <source>
        <dbReference type="EMBL" id="CAK9133299.1"/>
    </source>
</evidence>
<dbReference type="AlphaFoldDB" id="A0ABC8QR66"/>
<reference evidence="2 3" key="1">
    <citation type="submission" date="2024-02" db="EMBL/GenBank/DDBJ databases">
        <authorList>
            <person name="Vignale AGUSTIN F."/>
            <person name="Sosa J E."/>
            <person name="Modenutti C."/>
        </authorList>
    </citation>
    <scope>NUCLEOTIDE SEQUENCE [LARGE SCALE GENOMIC DNA]</scope>
</reference>
<organism evidence="2 3">
    <name type="scientific">Ilex paraguariensis</name>
    <name type="common">yerba mate</name>
    <dbReference type="NCBI Taxonomy" id="185542"/>
    <lineage>
        <taxon>Eukaryota</taxon>
        <taxon>Viridiplantae</taxon>
        <taxon>Streptophyta</taxon>
        <taxon>Embryophyta</taxon>
        <taxon>Tracheophyta</taxon>
        <taxon>Spermatophyta</taxon>
        <taxon>Magnoliopsida</taxon>
        <taxon>eudicotyledons</taxon>
        <taxon>Gunneridae</taxon>
        <taxon>Pentapetalae</taxon>
        <taxon>asterids</taxon>
        <taxon>campanulids</taxon>
        <taxon>Aquifoliales</taxon>
        <taxon>Aquifoliaceae</taxon>
        <taxon>Ilex</taxon>
    </lineage>
</organism>
<keyword evidence="1" id="KW-0175">Coiled coil</keyword>